<dbReference type="Gene3D" id="2.30.29.30">
    <property type="entry name" value="Pleckstrin-homology domain (PH domain)/Phosphotyrosine-binding domain (PTB)"/>
    <property type="match status" value="1"/>
</dbReference>
<evidence type="ECO:0000256" key="1">
    <source>
        <dbReference type="SAM" id="Phobius"/>
    </source>
</evidence>
<evidence type="ECO:0000313" key="3">
    <source>
        <dbReference type="Proteomes" id="UP000030762"/>
    </source>
</evidence>
<dbReference type="InParanoid" id="T0RAA1"/>
<dbReference type="EMBL" id="JH767188">
    <property type="protein sequence ID" value="EQC29083.1"/>
    <property type="molecule type" value="Genomic_DNA"/>
</dbReference>
<dbReference type="eggNOG" id="ENOG502SBXB">
    <property type="taxonomic scope" value="Eukaryota"/>
</dbReference>
<dbReference type="GeneID" id="19953970"/>
<dbReference type="Proteomes" id="UP000030762">
    <property type="component" value="Unassembled WGS sequence"/>
</dbReference>
<sequence length="274" mass="29977">MERFETAYGTTFQCTSVCHFITIAFSVLLLLFVLLLLLVPVSTTQYVKAPATKRKRPPKPLAPATTVPTLAAVGVHQHLLDPYAPVSTALTTEVDDVPRIDTDDYDFIASLSTAVPAKAPPSPRRHSAAADVHVKRVNVARKKDRRAELRAADVSYETLGDDAIREHEYLEFVRSLLDGVGLFKLKSNGKKSPRIFALSHDLTLLTWTKPHGLLRKTSSVAMRDVVGVTTGVGPTGAFLSLLQADNSTLDVQADSDMTLQKLRNGFSMLLQAQQ</sequence>
<dbReference type="AlphaFoldDB" id="T0RAA1"/>
<protein>
    <submittedName>
        <fullName evidence="2">Uncharacterized protein</fullName>
    </submittedName>
</protein>
<organism evidence="2 3">
    <name type="scientific">Saprolegnia diclina (strain VS20)</name>
    <dbReference type="NCBI Taxonomy" id="1156394"/>
    <lineage>
        <taxon>Eukaryota</taxon>
        <taxon>Sar</taxon>
        <taxon>Stramenopiles</taxon>
        <taxon>Oomycota</taxon>
        <taxon>Saprolegniomycetes</taxon>
        <taxon>Saprolegniales</taxon>
        <taxon>Saprolegniaceae</taxon>
        <taxon>Saprolegnia</taxon>
    </lineage>
</organism>
<name>T0RAA1_SAPDV</name>
<dbReference type="RefSeq" id="XP_008617542.1">
    <property type="nucleotide sequence ID" value="XM_008619320.1"/>
</dbReference>
<evidence type="ECO:0000313" key="2">
    <source>
        <dbReference type="EMBL" id="EQC29083.1"/>
    </source>
</evidence>
<proteinExistence type="predicted"/>
<reference evidence="2 3" key="1">
    <citation type="submission" date="2012-04" db="EMBL/GenBank/DDBJ databases">
        <title>The Genome Sequence of Saprolegnia declina VS20.</title>
        <authorList>
            <consortium name="The Broad Institute Genome Sequencing Platform"/>
            <person name="Russ C."/>
            <person name="Nusbaum C."/>
            <person name="Tyler B."/>
            <person name="van West P."/>
            <person name="Dieguez-Uribeondo J."/>
            <person name="de Bruijn I."/>
            <person name="Tripathy S."/>
            <person name="Jiang R."/>
            <person name="Young S.K."/>
            <person name="Zeng Q."/>
            <person name="Gargeya S."/>
            <person name="Fitzgerald M."/>
            <person name="Haas B."/>
            <person name="Abouelleil A."/>
            <person name="Alvarado L."/>
            <person name="Arachchi H.M."/>
            <person name="Berlin A."/>
            <person name="Chapman S.B."/>
            <person name="Goldberg J."/>
            <person name="Griggs A."/>
            <person name="Gujja S."/>
            <person name="Hansen M."/>
            <person name="Howarth C."/>
            <person name="Imamovic A."/>
            <person name="Larimer J."/>
            <person name="McCowen C."/>
            <person name="Montmayeur A."/>
            <person name="Murphy C."/>
            <person name="Neiman D."/>
            <person name="Pearson M."/>
            <person name="Priest M."/>
            <person name="Roberts A."/>
            <person name="Saif S."/>
            <person name="Shea T."/>
            <person name="Sisk P."/>
            <person name="Sykes S."/>
            <person name="Wortman J."/>
            <person name="Nusbaum C."/>
            <person name="Birren B."/>
        </authorList>
    </citation>
    <scope>NUCLEOTIDE SEQUENCE [LARGE SCALE GENOMIC DNA]</scope>
    <source>
        <strain evidence="2 3">VS20</strain>
    </source>
</reference>
<keyword evidence="1" id="KW-0472">Membrane</keyword>
<keyword evidence="3" id="KW-1185">Reference proteome</keyword>
<accession>T0RAA1</accession>
<keyword evidence="1" id="KW-0812">Transmembrane</keyword>
<keyword evidence="1" id="KW-1133">Transmembrane helix</keyword>
<dbReference type="VEuPathDB" id="FungiDB:SDRG_13243"/>
<dbReference type="OrthoDB" id="79068at2759"/>
<gene>
    <name evidence="2" type="ORF">SDRG_13243</name>
</gene>
<feature type="transmembrane region" description="Helical" evidence="1">
    <location>
        <begin position="20"/>
        <end position="47"/>
    </location>
</feature>
<dbReference type="InterPro" id="IPR011993">
    <property type="entry name" value="PH-like_dom_sf"/>
</dbReference>